<dbReference type="Pfam" id="PF08545">
    <property type="entry name" value="ACP_syn_III"/>
    <property type="match status" value="1"/>
</dbReference>
<gene>
    <name evidence="5" type="ORF">CL55_00003420</name>
</gene>
<dbReference type="GO" id="GO:0044550">
    <property type="term" value="P:secondary metabolite biosynthetic process"/>
    <property type="evidence" value="ECO:0007669"/>
    <property type="project" value="TreeGrafter"/>
</dbReference>
<dbReference type="PANTHER" id="PTHR34069:SF2">
    <property type="entry name" value="BETA-KETOACYL-[ACYL-CARRIER-PROTEIN] SYNTHASE III"/>
    <property type="match status" value="1"/>
</dbReference>
<dbReference type="STRING" id="1835254.CL55_00003420"/>
<evidence type="ECO:0000256" key="1">
    <source>
        <dbReference type="ARBA" id="ARBA00022679"/>
    </source>
</evidence>
<dbReference type="EC" id="2.3.1.180" evidence="5"/>
<feature type="domain" description="Beta-ketoacyl-[acyl-carrier-protein] synthase III C-terminal" evidence="3">
    <location>
        <begin position="244"/>
        <end position="333"/>
    </location>
</feature>
<keyword evidence="1 5" id="KW-0808">Transferase</keyword>
<dbReference type="Proteomes" id="UP000061135">
    <property type="component" value="Chromosome"/>
</dbReference>
<dbReference type="InterPro" id="IPR013751">
    <property type="entry name" value="ACP_syn_III_N"/>
</dbReference>
<dbReference type="PANTHER" id="PTHR34069">
    <property type="entry name" value="3-OXOACYL-[ACYL-CARRIER-PROTEIN] SYNTHASE 3"/>
    <property type="match status" value="1"/>
</dbReference>
<protein>
    <submittedName>
        <fullName evidence="5">3-oxoacyl-[acyl-carrier-protein] synthase III</fullName>
        <ecNumber evidence="5">2.3.1.180</ecNumber>
    </submittedName>
</protein>
<dbReference type="HOGENOM" id="CLU_039592_3_1_4"/>
<dbReference type="InterPro" id="IPR016039">
    <property type="entry name" value="Thiolase-like"/>
</dbReference>
<accession>A0A0E3ZK61</accession>
<keyword evidence="2 5" id="KW-0012">Acyltransferase</keyword>
<dbReference type="PATRIC" id="fig|576611.7.peg.344"/>
<dbReference type="AlphaFoldDB" id="A0A0E3ZK61"/>
<feature type="domain" description="Beta-ketoacyl-[acyl-carrier-protein] synthase III N-terminal" evidence="4">
    <location>
        <begin position="113"/>
        <end position="187"/>
    </location>
</feature>
<sequence length="336" mass="35933">MIKVANKRSIGILGVGKCIPETLLTNEEVEKKAGLPIGTIEAKTGVKKRYIASESETASGLSAIACEAALNSAKICSEQVNSIIACTFTADYVMPALACKVHQLLGAKNASAFDVMANCTGFQVGLNLMSDRLTSDVSQSYGLVVGAALQSRFVNWSDSSSCMYFGDGFGAAVLGEVPEGYGFLSHDTLTNSSVYESVRIRGGGSSFPMRPENISSNLNYYEINGMEVWKQVVQYQPKIIKSALAKAGLSIDDVDFFIFHQANMNLISYLMGKMKMSIDKTHTNVAEIGNTAEASMAIALCEAVQENKIKSGDVVVISGVGAGFTYGASVMRWWAP</sequence>
<dbReference type="GO" id="GO:0006633">
    <property type="term" value="P:fatty acid biosynthetic process"/>
    <property type="evidence" value="ECO:0007669"/>
    <property type="project" value="InterPro"/>
</dbReference>
<proteinExistence type="predicted"/>
<dbReference type="InterPro" id="IPR013747">
    <property type="entry name" value="ACP_syn_III_C"/>
</dbReference>
<dbReference type="CDD" id="cd00830">
    <property type="entry name" value="KAS_III"/>
    <property type="match status" value="1"/>
</dbReference>
<dbReference type="NCBIfam" id="NF006829">
    <property type="entry name" value="PRK09352.1"/>
    <property type="match status" value="1"/>
</dbReference>
<name>A0A0E3ZK61_9BURK</name>
<evidence type="ECO:0000259" key="4">
    <source>
        <dbReference type="Pfam" id="PF08545"/>
    </source>
</evidence>
<reference evidence="5 6" key="1">
    <citation type="submission" date="2014-03" db="EMBL/GenBank/DDBJ databases">
        <title>Genome of Polynucleobacter strain MWH-MoK4.</title>
        <authorList>
            <person name="Hahn M.W."/>
        </authorList>
    </citation>
    <scope>NUCLEOTIDE SEQUENCE [LARGE SCALE GENOMIC DNA]</scope>
    <source>
        <strain evidence="5 6">MWH-MoK4</strain>
    </source>
</reference>
<dbReference type="KEGG" id="pdq:CL55_00003420"/>
<dbReference type="Gene3D" id="3.40.47.10">
    <property type="match status" value="1"/>
</dbReference>
<dbReference type="GO" id="GO:0033818">
    <property type="term" value="F:beta-ketoacyl-acyl-carrier-protein synthase III activity"/>
    <property type="evidence" value="ECO:0007669"/>
    <property type="project" value="UniProtKB-EC"/>
</dbReference>
<evidence type="ECO:0000313" key="5">
    <source>
        <dbReference type="EMBL" id="AKD24675.1"/>
    </source>
</evidence>
<organism evidence="5 6">
    <name type="scientific">Polynucleobacter duraquae</name>
    <dbReference type="NCBI Taxonomy" id="1835254"/>
    <lineage>
        <taxon>Bacteria</taxon>
        <taxon>Pseudomonadati</taxon>
        <taxon>Pseudomonadota</taxon>
        <taxon>Betaproteobacteria</taxon>
        <taxon>Burkholderiales</taxon>
        <taxon>Burkholderiaceae</taxon>
        <taxon>Polynucleobacter</taxon>
    </lineage>
</organism>
<keyword evidence="6" id="KW-1185">Reference proteome</keyword>
<dbReference type="SUPFAM" id="SSF53901">
    <property type="entry name" value="Thiolase-like"/>
    <property type="match status" value="1"/>
</dbReference>
<evidence type="ECO:0000256" key="2">
    <source>
        <dbReference type="ARBA" id="ARBA00023315"/>
    </source>
</evidence>
<evidence type="ECO:0000259" key="3">
    <source>
        <dbReference type="Pfam" id="PF08541"/>
    </source>
</evidence>
<dbReference type="GO" id="GO:0004315">
    <property type="term" value="F:3-oxoacyl-[acyl-carrier-protein] synthase activity"/>
    <property type="evidence" value="ECO:0007669"/>
    <property type="project" value="InterPro"/>
</dbReference>
<dbReference type="EMBL" id="CP007501">
    <property type="protein sequence ID" value="AKD24675.1"/>
    <property type="molecule type" value="Genomic_DNA"/>
</dbReference>
<evidence type="ECO:0000313" key="6">
    <source>
        <dbReference type="Proteomes" id="UP000061135"/>
    </source>
</evidence>
<dbReference type="Pfam" id="PF08541">
    <property type="entry name" value="ACP_syn_III_C"/>
    <property type="match status" value="1"/>
</dbReference>